<dbReference type="AlphaFoldDB" id="A0AAV5HC29"/>
<gene>
    <name evidence="1" type="ORF">SLEP1_g894</name>
</gene>
<evidence type="ECO:0000313" key="1">
    <source>
        <dbReference type="EMBL" id="GKU86358.1"/>
    </source>
</evidence>
<proteinExistence type="predicted"/>
<evidence type="ECO:0000313" key="2">
    <source>
        <dbReference type="Proteomes" id="UP001054252"/>
    </source>
</evidence>
<name>A0AAV5HC29_9ROSI</name>
<reference evidence="1 2" key="1">
    <citation type="journal article" date="2021" name="Commun. Biol.">
        <title>The genome of Shorea leprosula (Dipterocarpaceae) highlights the ecological relevance of drought in aseasonal tropical rainforests.</title>
        <authorList>
            <person name="Ng K.K.S."/>
            <person name="Kobayashi M.J."/>
            <person name="Fawcett J.A."/>
            <person name="Hatakeyama M."/>
            <person name="Paape T."/>
            <person name="Ng C.H."/>
            <person name="Ang C.C."/>
            <person name="Tnah L.H."/>
            <person name="Lee C.T."/>
            <person name="Nishiyama T."/>
            <person name="Sese J."/>
            <person name="O'Brien M.J."/>
            <person name="Copetti D."/>
            <person name="Mohd Noor M.I."/>
            <person name="Ong R.C."/>
            <person name="Putra M."/>
            <person name="Sireger I.Z."/>
            <person name="Indrioko S."/>
            <person name="Kosugi Y."/>
            <person name="Izuno A."/>
            <person name="Isagi Y."/>
            <person name="Lee S.L."/>
            <person name="Shimizu K.K."/>
        </authorList>
    </citation>
    <scope>NUCLEOTIDE SEQUENCE [LARGE SCALE GENOMIC DNA]</scope>
    <source>
        <strain evidence="1">214</strain>
    </source>
</reference>
<dbReference type="Proteomes" id="UP001054252">
    <property type="component" value="Unassembled WGS sequence"/>
</dbReference>
<accession>A0AAV5HC29</accession>
<dbReference type="EMBL" id="BPVZ01000001">
    <property type="protein sequence ID" value="GKU86358.1"/>
    <property type="molecule type" value="Genomic_DNA"/>
</dbReference>
<keyword evidence="2" id="KW-1185">Reference proteome</keyword>
<sequence>MVISCREDWMSSHSTTHEEEHRTSVTVSDWSHHLCTLRIIN</sequence>
<organism evidence="1 2">
    <name type="scientific">Rubroshorea leprosula</name>
    <dbReference type="NCBI Taxonomy" id="152421"/>
    <lineage>
        <taxon>Eukaryota</taxon>
        <taxon>Viridiplantae</taxon>
        <taxon>Streptophyta</taxon>
        <taxon>Embryophyta</taxon>
        <taxon>Tracheophyta</taxon>
        <taxon>Spermatophyta</taxon>
        <taxon>Magnoliopsida</taxon>
        <taxon>eudicotyledons</taxon>
        <taxon>Gunneridae</taxon>
        <taxon>Pentapetalae</taxon>
        <taxon>rosids</taxon>
        <taxon>malvids</taxon>
        <taxon>Malvales</taxon>
        <taxon>Dipterocarpaceae</taxon>
        <taxon>Rubroshorea</taxon>
    </lineage>
</organism>
<comment type="caution">
    <text evidence="1">The sequence shown here is derived from an EMBL/GenBank/DDBJ whole genome shotgun (WGS) entry which is preliminary data.</text>
</comment>
<protein>
    <submittedName>
        <fullName evidence="1">Uncharacterized protein</fullName>
    </submittedName>
</protein>